<feature type="binding site" evidence="10">
    <location>
        <position position="17"/>
    </location>
    <ligand>
        <name>substrate</name>
    </ligand>
</feature>
<feature type="binding site" evidence="10">
    <location>
        <position position="170"/>
    </location>
    <ligand>
        <name>substrate</name>
    </ligand>
</feature>
<feature type="binding site" evidence="10">
    <location>
        <begin position="418"/>
        <end position="419"/>
    </location>
    <ligand>
        <name>substrate</name>
    </ligand>
</feature>
<comment type="similarity">
    <text evidence="2 12">Belongs to the glycosyl hydrolase 1 family.</text>
</comment>
<dbReference type="Proteomes" id="UP000184386">
    <property type="component" value="Unassembled WGS sequence"/>
</dbReference>
<evidence type="ECO:0000256" key="1">
    <source>
        <dbReference type="ARBA" id="ARBA00000448"/>
    </source>
</evidence>
<evidence type="ECO:0000256" key="3">
    <source>
        <dbReference type="ARBA" id="ARBA00012744"/>
    </source>
</evidence>
<dbReference type="InterPro" id="IPR018120">
    <property type="entry name" value="Glyco_hydro_1_AS"/>
</dbReference>
<dbReference type="InterPro" id="IPR017736">
    <property type="entry name" value="Glyco_hydro_1_beta-glucosidase"/>
</dbReference>
<dbReference type="PRINTS" id="PR00131">
    <property type="entry name" value="GLHYDRLASE1"/>
</dbReference>
<feature type="active site" description="Proton donor" evidence="9">
    <location>
        <position position="171"/>
    </location>
</feature>
<dbReference type="STRING" id="1121322.SAMN02745136_04691"/>
<dbReference type="OrthoDB" id="9808275at2"/>
<dbReference type="GO" id="GO:0008422">
    <property type="term" value="F:beta-glucosidase activity"/>
    <property type="evidence" value="ECO:0007669"/>
    <property type="project" value="UniProtKB-EC"/>
</dbReference>
<dbReference type="InterPro" id="IPR001360">
    <property type="entry name" value="Glyco_hydro_1"/>
</dbReference>
<dbReference type="EMBL" id="FRAC01000030">
    <property type="protein sequence ID" value="SHL34773.1"/>
    <property type="molecule type" value="Genomic_DNA"/>
</dbReference>
<keyword evidence="5" id="KW-0136">Cellulose degradation</keyword>
<comment type="catalytic activity">
    <reaction evidence="1 12">
        <text>Hydrolysis of terminal, non-reducing beta-D-glucosyl residues with release of beta-D-glucose.</text>
        <dbReference type="EC" id="3.2.1.21"/>
    </reaction>
</comment>
<feature type="active site" description="Nucleophile" evidence="9 11">
    <location>
        <position position="364"/>
    </location>
</feature>
<dbReference type="NCBIfam" id="TIGR03356">
    <property type="entry name" value="BGL"/>
    <property type="match status" value="1"/>
</dbReference>
<keyword evidence="8" id="KW-0624">Polysaccharide degradation</keyword>
<evidence type="ECO:0000256" key="5">
    <source>
        <dbReference type="ARBA" id="ARBA00023001"/>
    </source>
</evidence>
<evidence type="ECO:0000313" key="13">
    <source>
        <dbReference type="EMBL" id="SHL34773.1"/>
    </source>
</evidence>
<keyword evidence="6" id="KW-0119">Carbohydrate metabolism</keyword>
<dbReference type="SUPFAM" id="SSF51445">
    <property type="entry name" value="(Trans)glycosidases"/>
    <property type="match status" value="1"/>
</dbReference>
<evidence type="ECO:0000256" key="10">
    <source>
        <dbReference type="PIRSR" id="PIRSR617736-2"/>
    </source>
</evidence>
<accession>A0A1M6ZWS8</accession>
<organism evidence="13 14">
    <name type="scientific">Anaerocolumna jejuensis DSM 15929</name>
    <dbReference type="NCBI Taxonomy" id="1121322"/>
    <lineage>
        <taxon>Bacteria</taxon>
        <taxon>Bacillati</taxon>
        <taxon>Bacillota</taxon>
        <taxon>Clostridia</taxon>
        <taxon>Lachnospirales</taxon>
        <taxon>Lachnospiraceae</taxon>
        <taxon>Anaerocolumna</taxon>
    </lineage>
</organism>
<keyword evidence="4 12" id="KW-0378">Hydrolase</keyword>
<name>A0A1M6ZWS8_9FIRM</name>
<evidence type="ECO:0000256" key="12">
    <source>
        <dbReference type="RuleBase" id="RU361175"/>
    </source>
</evidence>
<dbReference type="GO" id="GO:0005829">
    <property type="term" value="C:cytosol"/>
    <property type="evidence" value="ECO:0007669"/>
    <property type="project" value="TreeGrafter"/>
</dbReference>
<feature type="binding site" evidence="10">
    <location>
        <position position="411"/>
    </location>
    <ligand>
        <name>substrate</name>
    </ligand>
</feature>
<evidence type="ECO:0000256" key="4">
    <source>
        <dbReference type="ARBA" id="ARBA00022801"/>
    </source>
</evidence>
<dbReference type="Pfam" id="PF00232">
    <property type="entry name" value="Glyco_hydro_1"/>
    <property type="match status" value="1"/>
</dbReference>
<reference evidence="13 14" key="1">
    <citation type="submission" date="2016-11" db="EMBL/GenBank/DDBJ databases">
        <authorList>
            <person name="Jaros S."/>
            <person name="Januszkiewicz K."/>
            <person name="Wedrychowicz H."/>
        </authorList>
    </citation>
    <scope>NUCLEOTIDE SEQUENCE [LARGE SCALE GENOMIC DNA]</scope>
    <source>
        <strain evidence="13 14">DSM 15929</strain>
    </source>
</reference>
<dbReference type="PROSITE" id="PS00653">
    <property type="entry name" value="GLYCOSYL_HYDROL_F1_2"/>
    <property type="match status" value="1"/>
</dbReference>
<feature type="binding site" evidence="10">
    <location>
        <position position="126"/>
    </location>
    <ligand>
        <name>substrate</name>
    </ligand>
</feature>
<dbReference type="InterPro" id="IPR017853">
    <property type="entry name" value="GH"/>
</dbReference>
<evidence type="ECO:0000256" key="2">
    <source>
        <dbReference type="ARBA" id="ARBA00010838"/>
    </source>
</evidence>
<dbReference type="FunFam" id="3.20.20.80:FF:000004">
    <property type="entry name" value="Beta-glucosidase 6-phospho-beta-glucosidase"/>
    <property type="match status" value="1"/>
</dbReference>
<protein>
    <recommendedName>
        <fullName evidence="3 12">Beta-glucosidase</fullName>
        <ecNumber evidence="3 12">3.2.1.21</ecNumber>
    </recommendedName>
</protein>
<keyword evidence="14" id="KW-1185">Reference proteome</keyword>
<evidence type="ECO:0000256" key="7">
    <source>
        <dbReference type="ARBA" id="ARBA00023295"/>
    </source>
</evidence>
<dbReference type="PANTHER" id="PTHR10353:SF36">
    <property type="entry name" value="LP05116P"/>
    <property type="match status" value="1"/>
</dbReference>
<sequence>MSFPKDFLWGAAAAAYQIEGGAMEDGRGPSIWDVYSHDKRIDPKTGRMNIDNGDTGDVACDHYHRYKEDVALMKKIGLKAYRLSISWSRVLPEGKGEVNEKGLDFYSDLVDELLKAGIEPYITLFHWDLPQALMNLGGWSNPDSPDWFAEYVKVVTDRLSDRVTHWITFNEPQCHVIIGHLLGECAPKLKLPCQEVFQVMHRVFLAHGKAVQTIRKYSKVPCKVGYAPCATEVYPVTDREEDVKAARKAAFDTSAENLWNTSWWIDPIILGKYPEDGVKAFAEYFPESLLKEEDLKLISQPLDFLGINLYRGAGIKHAEGGYVQAENKTGFDRTAFKWPVTPRILHYMPKFLSERYQLPILITENGLSMADWVSLDGKVHDPQRIDFMHRYLLELSKAIEEGIDVIGYFAWSIMDNYEWSQGYGERFGLIHVDFETQKRTLKDSAYWYQEVITTNGKSLQGL</sequence>
<evidence type="ECO:0000256" key="6">
    <source>
        <dbReference type="ARBA" id="ARBA00023277"/>
    </source>
</evidence>
<dbReference type="PROSITE" id="PS00572">
    <property type="entry name" value="GLYCOSYL_HYDROL_F1_1"/>
    <property type="match status" value="1"/>
</dbReference>
<evidence type="ECO:0000256" key="9">
    <source>
        <dbReference type="PIRSR" id="PIRSR617736-1"/>
    </source>
</evidence>
<keyword evidence="7 12" id="KW-0326">Glycosidase</keyword>
<evidence type="ECO:0000313" key="14">
    <source>
        <dbReference type="Proteomes" id="UP000184386"/>
    </source>
</evidence>
<dbReference type="RefSeq" id="WP_073279461.1">
    <property type="nucleotide sequence ID" value="NZ_FRAC01000030.1"/>
</dbReference>
<feature type="binding site" evidence="10">
    <location>
        <position position="310"/>
    </location>
    <ligand>
        <name>substrate</name>
    </ligand>
</feature>
<gene>
    <name evidence="13" type="ORF">SAMN02745136_04691</name>
</gene>
<dbReference type="Gene3D" id="3.20.20.80">
    <property type="entry name" value="Glycosidases"/>
    <property type="match status" value="1"/>
</dbReference>
<evidence type="ECO:0000256" key="8">
    <source>
        <dbReference type="ARBA" id="ARBA00023326"/>
    </source>
</evidence>
<dbReference type="PANTHER" id="PTHR10353">
    <property type="entry name" value="GLYCOSYL HYDROLASE"/>
    <property type="match status" value="1"/>
</dbReference>
<dbReference type="EC" id="3.2.1.21" evidence="3 12"/>
<dbReference type="InterPro" id="IPR033132">
    <property type="entry name" value="GH_1_N_CS"/>
</dbReference>
<evidence type="ECO:0000256" key="11">
    <source>
        <dbReference type="PROSITE-ProRule" id="PRU10055"/>
    </source>
</evidence>
<dbReference type="GO" id="GO:0030245">
    <property type="term" value="P:cellulose catabolic process"/>
    <property type="evidence" value="ECO:0007669"/>
    <property type="project" value="UniProtKB-KW"/>
</dbReference>
<proteinExistence type="inferred from homology"/>
<dbReference type="AlphaFoldDB" id="A0A1M6ZWS8"/>